<reference evidence="2 3" key="1">
    <citation type="submission" date="2020-04" db="EMBL/GenBank/DDBJ databases">
        <title>MicrobeNet Type strains.</title>
        <authorList>
            <person name="Nicholson A.C."/>
        </authorList>
    </citation>
    <scope>NUCLEOTIDE SEQUENCE [LARGE SCALE GENOMIC DNA]</scope>
    <source>
        <strain evidence="2 3">DSM 44956</strain>
    </source>
</reference>
<dbReference type="GO" id="GO:0016787">
    <property type="term" value="F:hydrolase activity"/>
    <property type="evidence" value="ECO:0007669"/>
    <property type="project" value="UniProtKB-KW"/>
</dbReference>
<dbReference type="AlphaFoldDB" id="A0A7X6L9D2"/>
<keyword evidence="3" id="KW-1185">Reference proteome</keyword>
<keyword evidence="2" id="KW-0378">Hydrolase</keyword>
<evidence type="ECO:0000313" key="2">
    <source>
        <dbReference type="EMBL" id="NKY30047.1"/>
    </source>
</evidence>
<dbReference type="PANTHER" id="PTHR37017">
    <property type="entry name" value="AB HYDROLASE-1 DOMAIN-CONTAINING PROTEIN-RELATED"/>
    <property type="match status" value="1"/>
</dbReference>
<dbReference type="InterPro" id="IPR052897">
    <property type="entry name" value="Sec-Metab_Biosynth_Hydrolase"/>
</dbReference>
<sequence>MATRILLAPGFWLGAWAWDEVAPDLRQRGNEVTALTLPGLDAADPDRLSATLESQAQAIIDAVPADETVVLVAHSGGAAPAYLAIDRAPALFRRAIYVDSAPLPNGFVINSALDIAAREWALPEWSELEAGGSSLAGLDEAALARFRERAVPEPTSVAAAPLRLSDSAARLAVATTVICSSMTADLVEKLRDNGEAPLFAELARIDAEYVDLPTGHWPMWSKPKELAALIHTIANR</sequence>
<gene>
    <name evidence="2" type="ORF">HGB38_28120</name>
</gene>
<organism evidence="2 3">
    <name type="scientific">Nocardia gamkensis</name>
    <dbReference type="NCBI Taxonomy" id="352869"/>
    <lineage>
        <taxon>Bacteria</taxon>
        <taxon>Bacillati</taxon>
        <taxon>Actinomycetota</taxon>
        <taxon>Actinomycetes</taxon>
        <taxon>Mycobacteriales</taxon>
        <taxon>Nocardiaceae</taxon>
        <taxon>Nocardia</taxon>
    </lineage>
</organism>
<accession>A0A7X6L9D2</accession>
<proteinExistence type="predicted"/>
<dbReference type="SUPFAM" id="SSF53474">
    <property type="entry name" value="alpha/beta-Hydrolases"/>
    <property type="match status" value="1"/>
</dbReference>
<evidence type="ECO:0000259" key="1">
    <source>
        <dbReference type="Pfam" id="PF12697"/>
    </source>
</evidence>
<dbReference type="InterPro" id="IPR000073">
    <property type="entry name" value="AB_hydrolase_1"/>
</dbReference>
<evidence type="ECO:0000313" key="3">
    <source>
        <dbReference type="Proteomes" id="UP000540698"/>
    </source>
</evidence>
<comment type="caution">
    <text evidence="2">The sequence shown here is derived from an EMBL/GenBank/DDBJ whole genome shotgun (WGS) entry which is preliminary data.</text>
</comment>
<dbReference type="InterPro" id="IPR029058">
    <property type="entry name" value="AB_hydrolase_fold"/>
</dbReference>
<dbReference type="Proteomes" id="UP000540698">
    <property type="component" value="Unassembled WGS sequence"/>
</dbReference>
<feature type="domain" description="AB hydrolase-1" evidence="1">
    <location>
        <begin position="5"/>
        <end position="228"/>
    </location>
</feature>
<dbReference type="RefSeq" id="WP_062970963.1">
    <property type="nucleotide sequence ID" value="NZ_JAAXOS010000015.1"/>
</dbReference>
<protein>
    <submittedName>
        <fullName evidence="2">Alpha/beta fold hydrolase</fullName>
    </submittedName>
</protein>
<dbReference type="Gene3D" id="3.40.50.1820">
    <property type="entry name" value="alpha/beta hydrolase"/>
    <property type="match status" value="1"/>
</dbReference>
<dbReference type="PANTHER" id="PTHR37017:SF11">
    <property type="entry name" value="ESTERASE_LIPASE_THIOESTERASE DOMAIN-CONTAINING PROTEIN"/>
    <property type="match status" value="1"/>
</dbReference>
<dbReference type="EMBL" id="JAAXOS010000015">
    <property type="protein sequence ID" value="NKY30047.1"/>
    <property type="molecule type" value="Genomic_DNA"/>
</dbReference>
<name>A0A7X6L9D2_9NOCA</name>
<dbReference type="Pfam" id="PF12697">
    <property type="entry name" value="Abhydrolase_6"/>
    <property type="match status" value="1"/>
</dbReference>